<evidence type="ECO:0000256" key="4">
    <source>
        <dbReference type="ARBA" id="ARBA00023157"/>
    </source>
</evidence>
<comment type="similarity">
    <text evidence="2">Belongs to the cytochrome c oxidase subunit 6B family.</text>
</comment>
<dbReference type="GO" id="GO:0005739">
    <property type="term" value="C:mitochondrion"/>
    <property type="evidence" value="ECO:0007669"/>
    <property type="project" value="UniProtKB-SubCell"/>
</dbReference>
<keyword evidence="7" id="KW-1185">Reference proteome</keyword>
<dbReference type="VEuPathDB" id="FungiDB:TREMEDRAFT_56065"/>
<gene>
    <name evidence="6" type="ORF">M231_00143</name>
</gene>
<evidence type="ECO:0000256" key="3">
    <source>
        <dbReference type="ARBA" id="ARBA00023128"/>
    </source>
</evidence>
<name>A0A4Q1BWN7_TREME</name>
<organism evidence="6 7">
    <name type="scientific">Tremella mesenterica</name>
    <name type="common">Jelly fungus</name>
    <dbReference type="NCBI Taxonomy" id="5217"/>
    <lineage>
        <taxon>Eukaryota</taxon>
        <taxon>Fungi</taxon>
        <taxon>Dikarya</taxon>
        <taxon>Basidiomycota</taxon>
        <taxon>Agaricomycotina</taxon>
        <taxon>Tremellomycetes</taxon>
        <taxon>Tremellales</taxon>
        <taxon>Tremellaceae</taxon>
        <taxon>Tremella</taxon>
    </lineage>
</organism>
<dbReference type="FunCoup" id="A0A4Q1BWN7">
    <property type="interactions" value="13"/>
</dbReference>
<evidence type="ECO:0008006" key="8">
    <source>
        <dbReference type="Google" id="ProtNLM"/>
    </source>
</evidence>
<proteinExistence type="inferred from homology"/>
<keyword evidence="4" id="KW-1015">Disulfide bond</keyword>
<dbReference type="OrthoDB" id="5545577at2759"/>
<accession>A0A4Q1BWN7</accession>
<dbReference type="PANTHER" id="PTHR47677:SF1">
    <property type="entry name" value="CYTOCHROME C OXIDASE ASSEMBLY FACTOR 6"/>
    <property type="match status" value="1"/>
</dbReference>
<protein>
    <recommendedName>
        <fullName evidence="8">Cytochrome c oxidase assembly factor 6</fullName>
    </recommendedName>
</protein>
<dbReference type="AlphaFoldDB" id="A0A4Q1BWN7"/>
<feature type="compositionally biased region" description="Low complexity" evidence="5">
    <location>
        <begin position="1"/>
        <end position="22"/>
    </location>
</feature>
<dbReference type="Proteomes" id="UP000289152">
    <property type="component" value="Unassembled WGS sequence"/>
</dbReference>
<keyword evidence="3" id="KW-0496">Mitochondrion</keyword>
<dbReference type="InterPro" id="IPR048280">
    <property type="entry name" value="COX6B-like"/>
</dbReference>
<dbReference type="STRING" id="5217.A0A4Q1BWN7"/>
<evidence type="ECO:0000256" key="2">
    <source>
        <dbReference type="ARBA" id="ARBA00006425"/>
    </source>
</evidence>
<dbReference type="InterPro" id="IPR036549">
    <property type="entry name" value="CX6/COA6-like_sf"/>
</dbReference>
<dbReference type="SUPFAM" id="SSF47694">
    <property type="entry name" value="Cytochrome c oxidase subunit h"/>
    <property type="match status" value="1"/>
</dbReference>
<sequence>MFGLFSSSSSSPPPTTSTNPPNKAERQACWDSRDTYFTCLTDNGVRLAGEEGKGVCEKEKEVYSRNCGKSWIDYFNKRRALELRQKATFDAASKQRDENPANVGR</sequence>
<evidence type="ECO:0000313" key="6">
    <source>
        <dbReference type="EMBL" id="RXK42589.1"/>
    </source>
</evidence>
<reference evidence="6 7" key="1">
    <citation type="submission" date="2016-06" db="EMBL/GenBank/DDBJ databases">
        <title>Evolution of pathogenesis and genome organization in the Tremellales.</title>
        <authorList>
            <person name="Cuomo C."/>
            <person name="Litvintseva A."/>
            <person name="Heitman J."/>
            <person name="Chen Y."/>
            <person name="Sun S."/>
            <person name="Springer D."/>
            <person name="Dromer F."/>
            <person name="Young S."/>
            <person name="Zeng Q."/>
            <person name="Chapman S."/>
            <person name="Gujja S."/>
            <person name="Saif S."/>
            <person name="Birren B."/>
        </authorList>
    </citation>
    <scope>NUCLEOTIDE SEQUENCE [LARGE SCALE GENOMIC DNA]</scope>
    <source>
        <strain evidence="6 7">ATCC 28783</strain>
    </source>
</reference>
<comment type="caution">
    <text evidence="6">The sequence shown here is derived from an EMBL/GenBank/DDBJ whole genome shotgun (WGS) entry which is preliminary data.</text>
</comment>
<feature type="region of interest" description="Disordered" evidence="5">
    <location>
        <begin position="1"/>
        <end position="27"/>
    </location>
</feature>
<dbReference type="InParanoid" id="A0A4Q1BWN7"/>
<evidence type="ECO:0000313" key="7">
    <source>
        <dbReference type="Proteomes" id="UP000289152"/>
    </source>
</evidence>
<dbReference type="EMBL" id="SDIL01000001">
    <property type="protein sequence ID" value="RXK42589.1"/>
    <property type="molecule type" value="Genomic_DNA"/>
</dbReference>
<dbReference type="InterPro" id="IPR048281">
    <property type="entry name" value="COA6_fun"/>
</dbReference>
<comment type="subcellular location">
    <subcellularLocation>
        <location evidence="1">Mitochondrion</location>
    </subcellularLocation>
</comment>
<evidence type="ECO:0000256" key="1">
    <source>
        <dbReference type="ARBA" id="ARBA00004173"/>
    </source>
</evidence>
<dbReference type="Pfam" id="PF02297">
    <property type="entry name" value="COX6B"/>
    <property type="match status" value="1"/>
</dbReference>
<evidence type="ECO:0000256" key="5">
    <source>
        <dbReference type="SAM" id="MobiDB-lite"/>
    </source>
</evidence>
<dbReference type="PANTHER" id="PTHR47677">
    <property type="entry name" value="CYTOCHROME C OXIDASE ASSEMBLY FACTOR 6"/>
    <property type="match status" value="1"/>
</dbReference>
<dbReference type="Gene3D" id="1.10.10.140">
    <property type="entry name" value="Cytochrome c oxidase, subunit VIb"/>
    <property type="match status" value="1"/>
</dbReference>